<proteinExistence type="predicted"/>
<organism evidence="1 2">
    <name type="scientific">Eumeta variegata</name>
    <name type="common">Bagworm moth</name>
    <name type="synonym">Eumeta japonica</name>
    <dbReference type="NCBI Taxonomy" id="151549"/>
    <lineage>
        <taxon>Eukaryota</taxon>
        <taxon>Metazoa</taxon>
        <taxon>Ecdysozoa</taxon>
        <taxon>Arthropoda</taxon>
        <taxon>Hexapoda</taxon>
        <taxon>Insecta</taxon>
        <taxon>Pterygota</taxon>
        <taxon>Neoptera</taxon>
        <taxon>Endopterygota</taxon>
        <taxon>Lepidoptera</taxon>
        <taxon>Glossata</taxon>
        <taxon>Ditrysia</taxon>
        <taxon>Tineoidea</taxon>
        <taxon>Psychidae</taxon>
        <taxon>Oiketicinae</taxon>
        <taxon>Eumeta</taxon>
    </lineage>
</organism>
<evidence type="ECO:0000313" key="1">
    <source>
        <dbReference type="EMBL" id="GBP08795.1"/>
    </source>
</evidence>
<accession>A0A4C1T3P2</accession>
<sequence>MAVLTDYYRPTVSQYPSGQMFISATRFRLRSKSDIFISPFWQLIAAILQLQRCAIGTSLRYCSNSVHIYASLDSPVANARLEGAQRLGDVIFKREGSGSDPNRGEIDQ</sequence>
<reference evidence="1 2" key="1">
    <citation type="journal article" date="2019" name="Commun. Biol.">
        <title>The bagworm genome reveals a unique fibroin gene that provides high tensile strength.</title>
        <authorList>
            <person name="Kono N."/>
            <person name="Nakamura H."/>
            <person name="Ohtoshi R."/>
            <person name="Tomita M."/>
            <person name="Numata K."/>
            <person name="Arakawa K."/>
        </authorList>
    </citation>
    <scope>NUCLEOTIDE SEQUENCE [LARGE SCALE GENOMIC DNA]</scope>
</reference>
<protein>
    <submittedName>
        <fullName evidence="1">Uncharacterized protein</fullName>
    </submittedName>
</protein>
<comment type="caution">
    <text evidence="1">The sequence shown here is derived from an EMBL/GenBank/DDBJ whole genome shotgun (WGS) entry which is preliminary data.</text>
</comment>
<name>A0A4C1T3P2_EUMVA</name>
<dbReference type="EMBL" id="BGZK01004404">
    <property type="protein sequence ID" value="GBP08795.1"/>
    <property type="molecule type" value="Genomic_DNA"/>
</dbReference>
<gene>
    <name evidence="1" type="ORF">EVAR_73220_1</name>
</gene>
<dbReference type="AlphaFoldDB" id="A0A4C1T3P2"/>
<evidence type="ECO:0000313" key="2">
    <source>
        <dbReference type="Proteomes" id="UP000299102"/>
    </source>
</evidence>
<dbReference type="Proteomes" id="UP000299102">
    <property type="component" value="Unassembled WGS sequence"/>
</dbReference>
<keyword evidence="2" id="KW-1185">Reference proteome</keyword>